<organism evidence="4 5">
    <name type="scientific">Conchiformibius steedae</name>
    <dbReference type="NCBI Taxonomy" id="153493"/>
    <lineage>
        <taxon>Bacteria</taxon>
        <taxon>Pseudomonadati</taxon>
        <taxon>Pseudomonadota</taxon>
        <taxon>Betaproteobacteria</taxon>
        <taxon>Neisseriales</taxon>
        <taxon>Neisseriaceae</taxon>
        <taxon>Conchiformibius</taxon>
    </lineage>
</organism>
<evidence type="ECO:0000313" key="4">
    <source>
        <dbReference type="EMBL" id="RRD90793.1"/>
    </source>
</evidence>
<reference evidence="4 5" key="1">
    <citation type="submission" date="2018-11" db="EMBL/GenBank/DDBJ databases">
        <title>Genomes From Bacteria Associated with the Canine Oral Cavity: a Test Case for Automated Genome-Based Taxonomic Assignment.</title>
        <authorList>
            <person name="Coil D.A."/>
            <person name="Jospin G."/>
            <person name="Darling A.E."/>
            <person name="Wallis C."/>
            <person name="Davis I.J."/>
            <person name="Harris S."/>
            <person name="Eisen J.A."/>
            <person name="Holcombe L.J."/>
            <person name="O'Flynn C."/>
        </authorList>
    </citation>
    <scope>NUCLEOTIDE SEQUENCE [LARGE SCALE GENOMIC DNA]</scope>
    <source>
        <strain evidence="4 5">COT-280</strain>
    </source>
</reference>
<evidence type="ECO:0000256" key="2">
    <source>
        <dbReference type="SAM" id="SignalP"/>
    </source>
</evidence>
<dbReference type="AlphaFoldDB" id="A0A3P2AB02"/>
<dbReference type="PROSITE" id="PS51257">
    <property type="entry name" value="PROKAR_LIPOPROTEIN"/>
    <property type="match status" value="1"/>
</dbReference>
<dbReference type="Proteomes" id="UP000269923">
    <property type="component" value="Unassembled WGS sequence"/>
</dbReference>
<dbReference type="InterPro" id="IPR001677">
    <property type="entry name" value="TbpB_B_D"/>
</dbReference>
<evidence type="ECO:0000259" key="3">
    <source>
        <dbReference type="Pfam" id="PF01298"/>
    </source>
</evidence>
<dbReference type="EMBL" id="RQYC01000004">
    <property type="protein sequence ID" value="RRD90793.1"/>
    <property type="molecule type" value="Genomic_DNA"/>
</dbReference>
<keyword evidence="2" id="KW-0732">Signal</keyword>
<feature type="domain" description="Transferrin-binding protein B C-lobe/N-lobe beta-barrel" evidence="3">
    <location>
        <begin position="96"/>
        <end position="206"/>
    </location>
</feature>
<dbReference type="SUPFAM" id="SSF56925">
    <property type="entry name" value="OMPA-like"/>
    <property type="match status" value="1"/>
</dbReference>
<dbReference type="OrthoDB" id="8613496at2"/>
<evidence type="ECO:0000313" key="5">
    <source>
        <dbReference type="Proteomes" id="UP000269923"/>
    </source>
</evidence>
<accession>A0A3P2AB02</accession>
<feature type="chain" id="PRO_5017979063" description="Transferrin-binding protein B C-lobe/N-lobe beta-barrel domain-containing protein" evidence="2">
    <location>
        <begin position="34"/>
        <end position="207"/>
    </location>
</feature>
<feature type="signal peptide" evidence="2">
    <location>
        <begin position="1"/>
        <end position="33"/>
    </location>
</feature>
<gene>
    <name evidence="4" type="ORF">EII21_04085</name>
</gene>
<comment type="subcellular location">
    <subcellularLocation>
        <location evidence="1">Cell outer membrane</location>
    </subcellularLocation>
</comment>
<dbReference type="GO" id="GO:0009279">
    <property type="term" value="C:cell outer membrane"/>
    <property type="evidence" value="ECO:0007669"/>
    <property type="project" value="UniProtKB-SubCell"/>
</dbReference>
<dbReference type="InterPro" id="IPR054843">
    <property type="entry name" value="Slam_hemophilin_C"/>
</dbReference>
<proteinExistence type="predicted"/>
<dbReference type="InterPro" id="IPR011250">
    <property type="entry name" value="OMP/PagP_B-barrel"/>
</dbReference>
<dbReference type="Gene3D" id="2.40.160.90">
    <property type="match status" value="1"/>
</dbReference>
<protein>
    <recommendedName>
        <fullName evidence="3">Transferrin-binding protein B C-lobe/N-lobe beta-barrel domain-containing protein</fullName>
    </recommendedName>
</protein>
<comment type="caution">
    <text evidence="4">The sequence shown here is derived from an EMBL/GenBank/DDBJ whole genome shotgun (WGS) entry which is preliminary data.</text>
</comment>
<evidence type="ECO:0000256" key="1">
    <source>
        <dbReference type="ARBA" id="ARBA00004442"/>
    </source>
</evidence>
<keyword evidence="5" id="KW-1185">Reference proteome</keyword>
<sequence>MFSKFISRNPVPTGKVFFSLAAVLLLSACAGGAGTTKTPDGTKIDLSDSPLGLVTADTVNGVLTGYNQPSSFYGVWEDKTSDKYELRYQGTKAYDVPKSGKATYHGHAIRMDSISGEPLTDGTSRLNIDFGNHTVDGHITMPGLRRNITLHEGNLNNNGYSGQASVLGNSSGRYEGQLFGKGAKETAGTVEFKNNSDLNTVFGGVRY</sequence>
<dbReference type="Pfam" id="PF01298">
    <property type="entry name" value="TbpB_B_D"/>
    <property type="match status" value="1"/>
</dbReference>
<name>A0A3P2AB02_9NEIS</name>
<dbReference type="RefSeq" id="WP_124794354.1">
    <property type="nucleotide sequence ID" value="NZ_RQYC01000004.1"/>
</dbReference>
<dbReference type="NCBIfam" id="NF041636">
    <property type="entry name" value="slam_lipo"/>
    <property type="match status" value="1"/>
</dbReference>